<evidence type="ECO:0000313" key="2">
    <source>
        <dbReference type="Proteomes" id="UP000318288"/>
    </source>
</evidence>
<accession>A0A5C6EE95</accession>
<reference evidence="1 2" key="1">
    <citation type="submission" date="2019-02" db="EMBL/GenBank/DDBJ databases">
        <title>Deep-cultivation of Planctomycetes and their phenomic and genomic characterization uncovers novel biology.</title>
        <authorList>
            <person name="Wiegand S."/>
            <person name="Jogler M."/>
            <person name="Boedeker C."/>
            <person name="Pinto D."/>
            <person name="Vollmers J."/>
            <person name="Rivas-Marin E."/>
            <person name="Kohn T."/>
            <person name="Peeters S.H."/>
            <person name="Heuer A."/>
            <person name="Rast P."/>
            <person name="Oberbeckmann S."/>
            <person name="Bunk B."/>
            <person name="Jeske O."/>
            <person name="Meyerdierks A."/>
            <person name="Storesund J.E."/>
            <person name="Kallscheuer N."/>
            <person name="Luecker S."/>
            <person name="Lage O.M."/>
            <person name="Pohl T."/>
            <person name="Merkel B.J."/>
            <person name="Hornburger P."/>
            <person name="Mueller R.-W."/>
            <person name="Bruemmer F."/>
            <person name="Labrenz M."/>
            <person name="Spormann A.M."/>
            <person name="Op Den Camp H."/>
            <person name="Overmann J."/>
            <person name="Amann R."/>
            <person name="Jetten M.S.M."/>
            <person name="Mascher T."/>
            <person name="Medema M.H."/>
            <person name="Devos D.P."/>
            <person name="Kaster A.-K."/>
            <person name="Ovreas L."/>
            <person name="Rohde M."/>
            <person name="Galperin M.Y."/>
            <person name="Jogler C."/>
        </authorList>
    </citation>
    <scope>NUCLEOTIDE SEQUENCE [LARGE SCALE GENOMIC DNA]</scope>
    <source>
        <strain evidence="1 2">Poly51</strain>
    </source>
</reference>
<evidence type="ECO:0000313" key="1">
    <source>
        <dbReference type="EMBL" id="TWU47158.1"/>
    </source>
</evidence>
<comment type="caution">
    <text evidence="1">The sequence shown here is derived from an EMBL/GenBank/DDBJ whole genome shotgun (WGS) entry which is preliminary data.</text>
</comment>
<proteinExistence type="predicted"/>
<dbReference type="Proteomes" id="UP000318288">
    <property type="component" value="Unassembled WGS sequence"/>
</dbReference>
<sequence length="56" mass="6288">MQTSAVFESLALQNLHRKVWKTAVISSERVGVYRDRIASVAPKYQVSALRPSVVIM</sequence>
<protein>
    <submittedName>
        <fullName evidence="1">Uncharacterized protein</fullName>
    </submittedName>
</protein>
<organism evidence="1 2">
    <name type="scientific">Rubripirellula tenax</name>
    <dbReference type="NCBI Taxonomy" id="2528015"/>
    <lineage>
        <taxon>Bacteria</taxon>
        <taxon>Pseudomonadati</taxon>
        <taxon>Planctomycetota</taxon>
        <taxon>Planctomycetia</taxon>
        <taxon>Pirellulales</taxon>
        <taxon>Pirellulaceae</taxon>
        <taxon>Rubripirellula</taxon>
    </lineage>
</organism>
<dbReference type="AlphaFoldDB" id="A0A5C6EE95"/>
<keyword evidence="2" id="KW-1185">Reference proteome</keyword>
<dbReference type="EMBL" id="SJPW01000007">
    <property type="protein sequence ID" value="TWU47158.1"/>
    <property type="molecule type" value="Genomic_DNA"/>
</dbReference>
<gene>
    <name evidence="1" type="ORF">Poly51_49560</name>
</gene>
<name>A0A5C6EE95_9BACT</name>